<evidence type="ECO:0000256" key="2">
    <source>
        <dbReference type="ARBA" id="ARBA00006510"/>
    </source>
</evidence>
<dbReference type="PANTHER" id="PTHR23302:SF40">
    <property type="entry name" value="TRANSMEMBRANE CHANNEL-LIKE PROTEIN"/>
    <property type="match status" value="1"/>
</dbReference>
<dbReference type="OrthoDB" id="5831905at2759"/>
<dbReference type="PANTHER" id="PTHR23302">
    <property type="entry name" value="TRANSMEMBRANE CHANNEL-RELATED"/>
    <property type="match status" value="1"/>
</dbReference>
<comment type="subcellular location">
    <subcellularLocation>
        <location evidence="1">Membrane</location>
        <topology evidence="1">Multi-pass membrane protein</topology>
    </subcellularLocation>
</comment>
<evidence type="ECO:0000256" key="3">
    <source>
        <dbReference type="ARBA" id="ARBA00022692"/>
    </source>
</evidence>
<gene>
    <name evidence="8" type="ORF">GSOID_T00011000001</name>
</gene>
<dbReference type="InParanoid" id="E4XHM1"/>
<evidence type="ECO:0000313" key="9">
    <source>
        <dbReference type="Proteomes" id="UP000001307"/>
    </source>
</evidence>
<dbReference type="AlphaFoldDB" id="E4XHM1"/>
<proteinExistence type="inferred from homology"/>
<evidence type="ECO:0000256" key="4">
    <source>
        <dbReference type="ARBA" id="ARBA00022989"/>
    </source>
</evidence>
<keyword evidence="4 6" id="KW-1133">Transmembrane helix</keyword>
<evidence type="ECO:0000259" key="7">
    <source>
        <dbReference type="Pfam" id="PF07810"/>
    </source>
</evidence>
<organism evidence="8">
    <name type="scientific">Oikopleura dioica</name>
    <name type="common">Tunicate</name>
    <dbReference type="NCBI Taxonomy" id="34765"/>
    <lineage>
        <taxon>Eukaryota</taxon>
        <taxon>Metazoa</taxon>
        <taxon>Chordata</taxon>
        <taxon>Tunicata</taxon>
        <taxon>Appendicularia</taxon>
        <taxon>Copelata</taxon>
        <taxon>Oikopleuridae</taxon>
        <taxon>Oikopleura</taxon>
    </lineage>
</organism>
<dbReference type="EMBL" id="FN653052">
    <property type="protein sequence ID" value="CBY19578.1"/>
    <property type="molecule type" value="Genomic_DNA"/>
</dbReference>
<dbReference type="GO" id="GO:0008381">
    <property type="term" value="F:mechanosensitive monoatomic ion channel activity"/>
    <property type="evidence" value="ECO:0007669"/>
    <property type="project" value="TreeGrafter"/>
</dbReference>
<dbReference type="GO" id="GO:0005886">
    <property type="term" value="C:plasma membrane"/>
    <property type="evidence" value="ECO:0007669"/>
    <property type="project" value="InterPro"/>
</dbReference>
<dbReference type="InterPro" id="IPR012496">
    <property type="entry name" value="TMC_dom"/>
</dbReference>
<feature type="domain" description="TMC" evidence="7">
    <location>
        <begin position="18"/>
        <end position="128"/>
    </location>
</feature>
<keyword evidence="9" id="KW-1185">Reference proteome</keyword>
<dbReference type="Proteomes" id="UP000001307">
    <property type="component" value="Unassembled WGS sequence"/>
</dbReference>
<feature type="transmembrane region" description="Helical" evidence="6">
    <location>
        <begin position="84"/>
        <end position="109"/>
    </location>
</feature>
<dbReference type="Pfam" id="PF07810">
    <property type="entry name" value="TMC"/>
    <property type="match status" value="1"/>
</dbReference>
<evidence type="ECO:0000256" key="6">
    <source>
        <dbReference type="SAM" id="Phobius"/>
    </source>
</evidence>
<keyword evidence="3 6" id="KW-0812">Transmembrane</keyword>
<comment type="similarity">
    <text evidence="2">Belongs to the TMC family.</text>
</comment>
<dbReference type="InterPro" id="IPR038900">
    <property type="entry name" value="TMC"/>
</dbReference>
<protein>
    <recommendedName>
        <fullName evidence="7">TMC domain-containing protein</fullName>
    </recommendedName>
</protein>
<accession>E4XHM1</accession>
<keyword evidence="5 6" id="KW-0472">Membrane</keyword>
<evidence type="ECO:0000256" key="5">
    <source>
        <dbReference type="ARBA" id="ARBA00023136"/>
    </source>
</evidence>
<evidence type="ECO:0000256" key="1">
    <source>
        <dbReference type="ARBA" id="ARBA00004141"/>
    </source>
</evidence>
<sequence length="139" mass="16109">MLASNSSLSGNGEKVGECWESSVGQELAKLILFDIVLVFDFLRGLIVRYLNPIWPFWDLEGTYPEYAEFKLADNILHLIYNQGILWLSCYFAPGFPVIHLFKLILIFYLRCWSVLTTNLPSKRIFRASRLGFHKFKKAV</sequence>
<reference evidence="8" key="1">
    <citation type="journal article" date="2010" name="Science">
        <title>Plasticity of animal genome architecture unmasked by rapid evolution of a pelagic tunicate.</title>
        <authorList>
            <person name="Denoeud F."/>
            <person name="Henriet S."/>
            <person name="Mungpakdee S."/>
            <person name="Aury J.M."/>
            <person name="Da Silva C."/>
            <person name="Brinkmann H."/>
            <person name="Mikhaleva J."/>
            <person name="Olsen L.C."/>
            <person name="Jubin C."/>
            <person name="Canestro C."/>
            <person name="Bouquet J.M."/>
            <person name="Danks G."/>
            <person name="Poulain J."/>
            <person name="Campsteijn C."/>
            <person name="Adamski M."/>
            <person name="Cross I."/>
            <person name="Yadetie F."/>
            <person name="Muffato M."/>
            <person name="Louis A."/>
            <person name="Butcher S."/>
            <person name="Tsagkogeorga G."/>
            <person name="Konrad A."/>
            <person name="Singh S."/>
            <person name="Jensen M.F."/>
            <person name="Cong E.H."/>
            <person name="Eikeseth-Otteraa H."/>
            <person name="Noel B."/>
            <person name="Anthouard V."/>
            <person name="Porcel B.M."/>
            <person name="Kachouri-Lafond R."/>
            <person name="Nishino A."/>
            <person name="Ugolini M."/>
            <person name="Chourrout P."/>
            <person name="Nishida H."/>
            <person name="Aasland R."/>
            <person name="Huzurbazar S."/>
            <person name="Westhof E."/>
            <person name="Delsuc F."/>
            <person name="Lehrach H."/>
            <person name="Reinhardt R."/>
            <person name="Weissenbach J."/>
            <person name="Roy S.W."/>
            <person name="Artiguenave F."/>
            <person name="Postlethwait J.H."/>
            <person name="Manak J.R."/>
            <person name="Thompson E.M."/>
            <person name="Jaillon O."/>
            <person name="Du Pasquier L."/>
            <person name="Boudinot P."/>
            <person name="Liberles D.A."/>
            <person name="Volff J.N."/>
            <person name="Philippe H."/>
            <person name="Lenhard B."/>
            <person name="Roest Crollius H."/>
            <person name="Wincker P."/>
            <person name="Chourrout D."/>
        </authorList>
    </citation>
    <scope>NUCLEOTIDE SEQUENCE [LARGE SCALE GENOMIC DNA]</scope>
</reference>
<evidence type="ECO:0000313" key="8">
    <source>
        <dbReference type="EMBL" id="CBY19578.1"/>
    </source>
</evidence>
<name>E4XHM1_OIKDI</name>